<comment type="caution">
    <text evidence="4">The sequence shown here is derived from an EMBL/GenBank/DDBJ whole genome shotgun (WGS) entry which is preliminary data.</text>
</comment>
<dbReference type="Gene3D" id="3.40.50.2300">
    <property type="match status" value="1"/>
</dbReference>
<dbReference type="SMART" id="SM00448">
    <property type="entry name" value="REC"/>
    <property type="match status" value="1"/>
</dbReference>
<organism evidence="4 5">
    <name type="scientific">Sporosarcina quadrami</name>
    <dbReference type="NCBI Taxonomy" id="2762234"/>
    <lineage>
        <taxon>Bacteria</taxon>
        <taxon>Bacillati</taxon>
        <taxon>Bacillota</taxon>
        <taxon>Bacilli</taxon>
        <taxon>Bacillales</taxon>
        <taxon>Caryophanaceae</taxon>
        <taxon>Sporosarcina</taxon>
    </lineage>
</organism>
<accession>A0ABR8UA56</accession>
<feature type="domain" description="Response regulatory" evidence="3">
    <location>
        <begin position="160"/>
        <end position="283"/>
    </location>
</feature>
<name>A0ABR8UA56_9BACL</name>
<dbReference type="SUPFAM" id="SSF52172">
    <property type="entry name" value="CheY-like"/>
    <property type="match status" value="1"/>
</dbReference>
<dbReference type="RefSeq" id="WP_191694627.1">
    <property type="nucleotide sequence ID" value="NZ_JACSQN010000008.1"/>
</dbReference>
<dbReference type="InterPro" id="IPR001789">
    <property type="entry name" value="Sig_transdc_resp-reg_receiver"/>
</dbReference>
<dbReference type="Pfam" id="PF00072">
    <property type="entry name" value="Response_reg"/>
    <property type="match status" value="1"/>
</dbReference>
<keyword evidence="1" id="KW-0597">Phosphoprotein</keyword>
<evidence type="ECO:0000256" key="1">
    <source>
        <dbReference type="ARBA" id="ARBA00022553"/>
    </source>
</evidence>
<dbReference type="Proteomes" id="UP000626786">
    <property type="component" value="Unassembled WGS sequence"/>
</dbReference>
<evidence type="ECO:0000256" key="2">
    <source>
        <dbReference type="PROSITE-ProRule" id="PRU00169"/>
    </source>
</evidence>
<evidence type="ECO:0000259" key="3">
    <source>
        <dbReference type="PROSITE" id="PS50110"/>
    </source>
</evidence>
<dbReference type="InterPro" id="IPR011006">
    <property type="entry name" value="CheY-like_superfamily"/>
</dbReference>
<protein>
    <submittedName>
        <fullName evidence="4">Response regulator</fullName>
    </submittedName>
</protein>
<dbReference type="EMBL" id="JACSQN010000008">
    <property type="protein sequence ID" value="MBD7984926.1"/>
    <property type="molecule type" value="Genomic_DNA"/>
</dbReference>
<evidence type="ECO:0000313" key="5">
    <source>
        <dbReference type="Proteomes" id="UP000626786"/>
    </source>
</evidence>
<dbReference type="PANTHER" id="PTHR44591:SF23">
    <property type="entry name" value="CHEY SUBFAMILY"/>
    <property type="match status" value="1"/>
</dbReference>
<reference evidence="4 5" key="1">
    <citation type="submission" date="2020-08" db="EMBL/GenBank/DDBJ databases">
        <title>A Genomic Blueprint of the Chicken Gut Microbiome.</title>
        <authorList>
            <person name="Gilroy R."/>
            <person name="Ravi A."/>
            <person name="Getino M."/>
            <person name="Pursley I."/>
            <person name="Horton D.L."/>
            <person name="Alikhan N.-F."/>
            <person name="Baker D."/>
            <person name="Gharbi K."/>
            <person name="Hall N."/>
            <person name="Watson M."/>
            <person name="Adriaenssens E.M."/>
            <person name="Foster-Nyarko E."/>
            <person name="Jarju S."/>
            <person name="Secka A."/>
            <person name="Antonio M."/>
            <person name="Oren A."/>
            <person name="Chaudhuri R."/>
            <person name="La Ragione R.M."/>
            <person name="Hildebrand F."/>
            <person name="Pallen M.J."/>
        </authorList>
    </citation>
    <scope>NUCLEOTIDE SEQUENCE [LARGE SCALE GENOMIC DNA]</scope>
    <source>
        <strain evidence="4 5">Sa2YVA2</strain>
    </source>
</reference>
<dbReference type="PANTHER" id="PTHR44591">
    <property type="entry name" value="STRESS RESPONSE REGULATOR PROTEIN 1"/>
    <property type="match status" value="1"/>
</dbReference>
<comment type="caution">
    <text evidence="2">Lacks conserved residue(s) required for the propagation of feature annotation.</text>
</comment>
<dbReference type="PROSITE" id="PS50110">
    <property type="entry name" value="RESPONSE_REGULATORY"/>
    <property type="match status" value="1"/>
</dbReference>
<keyword evidence="5" id="KW-1185">Reference proteome</keyword>
<gene>
    <name evidence="4" type="ORF">H9649_10045</name>
</gene>
<proteinExistence type="predicted"/>
<dbReference type="InterPro" id="IPR050595">
    <property type="entry name" value="Bact_response_regulator"/>
</dbReference>
<sequence length="288" mass="32878">MVNTKVSEVLDGSFLTYTFNLLRANVLRERKTMSLLLLQDNTENASVIQKVAVTLQQILREKDVLFKTEHTNEIGILLPHSGREESTGFLRRLQDSCECFLDPSQDRCLLASIIEVFHPELTLSNALMMCRDSLSKASETSGIQAVYADSGFERPVTMVKVSLLEADRLFRGFLVMAFERIHLPGIDLQIREFDDGLALFQSGWVNSWHPHLVVMSDVLPKKNGLDVLHELRAMPNEEKFTVLMMTRRNSEEDMIYAYESGTDAYLVKPFNLRLFEAQVKRMLAGIWS</sequence>
<evidence type="ECO:0000313" key="4">
    <source>
        <dbReference type="EMBL" id="MBD7984926.1"/>
    </source>
</evidence>